<reference evidence="1" key="1">
    <citation type="submission" date="2022-04" db="EMBL/GenBank/DDBJ databases">
        <title>Genome of the entomopathogenic fungus Entomophthora muscae.</title>
        <authorList>
            <person name="Elya C."/>
            <person name="Lovett B.R."/>
            <person name="Lee E."/>
            <person name="Macias A.M."/>
            <person name="Hajek A.E."/>
            <person name="De Bivort B.L."/>
            <person name="Kasson M.T."/>
            <person name="De Fine Licht H.H."/>
            <person name="Stajich J.E."/>
        </authorList>
    </citation>
    <scope>NUCLEOTIDE SEQUENCE</scope>
    <source>
        <strain evidence="1">Berkeley</strain>
    </source>
</reference>
<comment type="caution">
    <text evidence="1">The sequence shown here is derived from an EMBL/GenBank/DDBJ whole genome shotgun (WGS) entry which is preliminary data.</text>
</comment>
<gene>
    <name evidence="1" type="ORF">DSO57_1016217</name>
</gene>
<name>A0ACC2UQV8_9FUNG</name>
<evidence type="ECO:0000313" key="2">
    <source>
        <dbReference type="Proteomes" id="UP001165960"/>
    </source>
</evidence>
<protein>
    <submittedName>
        <fullName evidence="1">Uncharacterized protein</fullName>
    </submittedName>
</protein>
<accession>A0ACC2UQV8</accession>
<dbReference type="Proteomes" id="UP001165960">
    <property type="component" value="Unassembled WGS sequence"/>
</dbReference>
<evidence type="ECO:0000313" key="1">
    <source>
        <dbReference type="EMBL" id="KAJ9089121.1"/>
    </source>
</evidence>
<sequence length="287" mass="31386">MMEPTVTLPFTLQPNRPMDLLFATETISTQLFRVLFITFLGMVDTMVPNSGPWSLLEQSLSYIIKLEPILWWALPNGLAVPFPESPNTSAYAWLPDIYLQCLSPLSATTLSFLLHCGLPSREDFIHGQYQAVYLPGENLVSLEGVKNEKLLPLENQAKEQDSNPNFIPLQAAGPKAQGATGLGFAMVEPLQAKDKSNCLNNEASQTQATNLPNKGLIKAPNGGNKTPTISFMRFKAMPVANEELILGRGTGLWPDPMTATIGPENQVINLRILANERTPGLGAIIFP</sequence>
<keyword evidence="2" id="KW-1185">Reference proteome</keyword>
<proteinExistence type="predicted"/>
<organism evidence="1 2">
    <name type="scientific">Entomophthora muscae</name>
    <dbReference type="NCBI Taxonomy" id="34485"/>
    <lineage>
        <taxon>Eukaryota</taxon>
        <taxon>Fungi</taxon>
        <taxon>Fungi incertae sedis</taxon>
        <taxon>Zoopagomycota</taxon>
        <taxon>Entomophthoromycotina</taxon>
        <taxon>Entomophthoromycetes</taxon>
        <taxon>Entomophthorales</taxon>
        <taxon>Entomophthoraceae</taxon>
        <taxon>Entomophthora</taxon>
    </lineage>
</organism>
<dbReference type="EMBL" id="QTSX02000065">
    <property type="protein sequence ID" value="KAJ9089121.1"/>
    <property type="molecule type" value="Genomic_DNA"/>
</dbReference>